<feature type="domain" description="AMP-dependent synthetase/ligase" evidence="1">
    <location>
        <begin position="34"/>
        <end position="392"/>
    </location>
</feature>
<evidence type="ECO:0000313" key="4">
    <source>
        <dbReference type="Proteomes" id="UP000027746"/>
    </source>
</evidence>
<evidence type="ECO:0000259" key="2">
    <source>
        <dbReference type="Pfam" id="PF13193"/>
    </source>
</evidence>
<dbReference type="InterPro" id="IPR020845">
    <property type="entry name" value="AMP-binding_CS"/>
</dbReference>
<dbReference type="InterPro" id="IPR042099">
    <property type="entry name" value="ANL_N_sf"/>
</dbReference>
<evidence type="ECO:0000259" key="1">
    <source>
        <dbReference type="Pfam" id="PF00501"/>
    </source>
</evidence>
<keyword evidence="4" id="KW-1185">Reference proteome</keyword>
<dbReference type="RefSeq" id="WP_073194121.1">
    <property type="nucleotide sequence ID" value="NZ_CP054599.1"/>
</dbReference>
<dbReference type="Gene3D" id="3.30.300.30">
    <property type="match status" value="1"/>
</dbReference>
<comment type="caution">
    <text evidence="3">The sequence shown here is derived from an EMBL/GenBank/DDBJ whole genome shotgun (WGS) entry which is preliminary data.</text>
</comment>
<name>A0A073J786_9RHOB</name>
<gene>
    <name evidence="3" type="ORF">SUH3_00760</name>
</gene>
<dbReference type="OrthoDB" id="7315605at2"/>
<evidence type="ECO:0000313" key="3">
    <source>
        <dbReference type="EMBL" id="KEJ97546.1"/>
    </source>
</evidence>
<dbReference type="Pfam" id="PF13193">
    <property type="entry name" value="AMP-binding_C"/>
    <property type="match status" value="1"/>
</dbReference>
<proteinExistence type="predicted"/>
<dbReference type="GeneID" id="68870078"/>
<dbReference type="GO" id="GO:0016878">
    <property type="term" value="F:acid-thiol ligase activity"/>
    <property type="evidence" value="ECO:0007669"/>
    <property type="project" value="UniProtKB-ARBA"/>
</dbReference>
<dbReference type="InterPro" id="IPR000873">
    <property type="entry name" value="AMP-dep_synth/lig_dom"/>
</dbReference>
<dbReference type="PROSITE" id="PS00455">
    <property type="entry name" value="AMP_BINDING"/>
    <property type="match status" value="1"/>
</dbReference>
<dbReference type="SUPFAM" id="SSF56801">
    <property type="entry name" value="Acetyl-CoA synthetase-like"/>
    <property type="match status" value="1"/>
</dbReference>
<dbReference type="EMBL" id="JAMD01000001">
    <property type="protein sequence ID" value="KEJ97546.1"/>
    <property type="molecule type" value="Genomic_DNA"/>
</dbReference>
<protein>
    <submittedName>
        <fullName evidence="3">Acyl-CoA synthetase</fullName>
    </submittedName>
</protein>
<organism evidence="3 4">
    <name type="scientific">Pseudosulfitobacter pseudonitzschiae</name>
    <dbReference type="NCBI Taxonomy" id="1402135"/>
    <lineage>
        <taxon>Bacteria</taxon>
        <taxon>Pseudomonadati</taxon>
        <taxon>Pseudomonadota</taxon>
        <taxon>Alphaproteobacteria</taxon>
        <taxon>Rhodobacterales</taxon>
        <taxon>Roseobacteraceae</taxon>
        <taxon>Pseudosulfitobacter</taxon>
    </lineage>
</organism>
<dbReference type="InterPro" id="IPR050237">
    <property type="entry name" value="ATP-dep_AMP-bd_enzyme"/>
</dbReference>
<dbReference type="InterPro" id="IPR025110">
    <property type="entry name" value="AMP-bd_C"/>
</dbReference>
<dbReference type="PANTHER" id="PTHR43767:SF1">
    <property type="entry name" value="NONRIBOSOMAL PEPTIDE SYNTHASE PES1 (EUROFUNG)-RELATED"/>
    <property type="match status" value="1"/>
</dbReference>
<dbReference type="Proteomes" id="UP000027746">
    <property type="component" value="Unassembled WGS sequence"/>
</dbReference>
<sequence length="556" mass="61510">MDSNLDYGVAGMQALRVQAEAASYPETLGALIDDAAARNGDQLLAKWIADGQTMTYAEYARQTRKLASSFEAQGIRKGTHVGVMLPNVPAFVVTWGALARIGAVMIPVNISYTETELMYVLTDADAQFLVMDQSAVPVWDAMTEHPALVSDTRVIVHGTPRDGSQSWQALLDAGDEDYVATSTLSRTDLLNLQYTSGTTGFPKGCMLSHEYWILLGSLAAKFRGRGGDVKNVLINAPFFYMDPMWQFLMTMVLNGTAKIAPRISLSNLYNWLVDEDIHYCIFPQPGLKAWPEGPEDRKINLRYVSIFGWTPEARKEVERRFGCVARESFGMTEIGGGLMVPPEAGSKAYERTCGIPAAFREARIVDETGKDVVQGEIGELWIAGRGLLWGYYKRPDANATGFSGRWFRTGDLFRQDADGFYYIVGRIKDMIRRAGENVAAQEVEAAVVSMEGVWEVTAVGVPDKMRGQEVMVVIRPREGVTPDQIDPEAVIAHCASRLAKFKTPRFIKYIDEFERTVSGKIVKRALVDDKTNPRVGAWDRTVGKVLDQAEADAQIA</sequence>
<dbReference type="AlphaFoldDB" id="A0A073J786"/>
<dbReference type="Pfam" id="PF00501">
    <property type="entry name" value="AMP-binding"/>
    <property type="match status" value="1"/>
</dbReference>
<feature type="domain" description="AMP-binding enzyme C-terminal" evidence="2">
    <location>
        <begin position="442"/>
        <end position="520"/>
    </location>
</feature>
<dbReference type="InterPro" id="IPR045851">
    <property type="entry name" value="AMP-bd_C_sf"/>
</dbReference>
<reference evidence="3 4" key="1">
    <citation type="submission" date="2014-01" db="EMBL/GenBank/DDBJ databases">
        <title>Sulfitobacter sp. H3 (MCCC 1A00686) Genome Sequencing.</title>
        <authorList>
            <person name="Lai Q."/>
            <person name="Hong Z."/>
        </authorList>
    </citation>
    <scope>NUCLEOTIDE SEQUENCE [LARGE SCALE GENOMIC DNA]</scope>
    <source>
        <strain evidence="3 4">H3</strain>
    </source>
</reference>
<accession>A0A073J786</accession>
<dbReference type="PANTHER" id="PTHR43767">
    <property type="entry name" value="LONG-CHAIN-FATTY-ACID--COA LIGASE"/>
    <property type="match status" value="1"/>
</dbReference>
<dbReference type="Gene3D" id="3.40.50.12780">
    <property type="entry name" value="N-terminal domain of ligase-like"/>
    <property type="match status" value="1"/>
</dbReference>